<dbReference type="PANTHER" id="PTHR24251:SF42">
    <property type="entry name" value="CUB DOMAIN-CONTAINING PROTEIN"/>
    <property type="match status" value="1"/>
</dbReference>
<dbReference type="Pfam" id="PF00431">
    <property type="entry name" value="CUB"/>
    <property type="match status" value="2"/>
</dbReference>
<accession>A0A8W8I675</accession>
<dbReference type="SMART" id="SM00042">
    <property type="entry name" value="CUB"/>
    <property type="match status" value="2"/>
</dbReference>
<evidence type="ECO:0000256" key="1">
    <source>
        <dbReference type="ARBA" id="ARBA00022737"/>
    </source>
</evidence>
<dbReference type="PROSITE" id="PS01180">
    <property type="entry name" value="CUB"/>
    <property type="match status" value="2"/>
</dbReference>
<dbReference type="EnsemblMetazoa" id="G12766.5">
    <property type="protein sequence ID" value="G12766.5:cds"/>
    <property type="gene ID" value="G12766"/>
</dbReference>
<dbReference type="CDD" id="cd00041">
    <property type="entry name" value="CUB"/>
    <property type="match status" value="2"/>
</dbReference>
<sequence length="410" mass="44402">MVDDLFDWKKLDCDFWMCAIRSQMSFSLNYSKCEIIVGLFLLNLFGYVFSQCSGSAQTLTAGQSIQYFTSPDYNNGAGTYSSNLDCQWIIDSNDASYKVILYLKNYNVACSGDNINIYDGNTVSGTALKSNICGSGASDKIVTSTGQYMTLRFTSDAVNQSVGFEAAYFSATDLSGTGCTSEQTMTPTTSPQYVTSPSFPSLYDVSSNCRWVLTVPAGRVQVEIIYSDIETSANCAFDSLEIYDGDYVCENTKIAAVCSRYPSGITGTYLSNGTSFLLKFKSDGSVSFTGYLIKFIQVEEAVSSNPLTSSDDQLMLGIGIGCACGATATLILVFIVSFFKSKCRSPKIASPRVKTVEPMNGGPHMRTPSVNGSVDSSDSISHSRNGFIRRPLTTSRRSSMIDGKSNGFLP</sequence>
<feature type="transmembrane region" description="Helical" evidence="5">
    <location>
        <begin position="314"/>
        <end position="339"/>
    </location>
</feature>
<evidence type="ECO:0000256" key="5">
    <source>
        <dbReference type="SAM" id="Phobius"/>
    </source>
</evidence>
<organism evidence="7 8">
    <name type="scientific">Magallana gigas</name>
    <name type="common">Pacific oyster</name>
    <name type="synonym">Crassostrea gigas</name>
    <dbReference type="NCBI Taxonomy" id="29159"/>
    <lineage>
        <taxon>Eukaryota</taxon>
        <taxon>Metazoa</taxon>
        <taxon>Spiralia</taxon>
        <taxon>Lophotrochozoa</taxon>
        <taxon>Mollusca</taxon>
        <taxon>Bivalvia</taxon>
        <taxon>Autobranchia</taxon>
        <taxon>Pteriomorphia</taxon>
        <taxon>Ostreida</taxon>
        <taxon>Ostreoidea</taxon>
        <taxon>Ostreidae</taxon>
        <taxon>Magallana</taxon>
    </lineage>
</organism>
<keyword evidence="1" id="KW-0677">Repeat</keyword>
<evidence type="ECO:0000313" key="7">
    <source>
        <dbReference type="EnsemblMetazoa" id="G12766.5:cds"/>
    </source>
</evidence>
<evidence type="ECO:0000259" key="6">
    <source>
        <dbReference type="PROSITE" id="PS01180"/>
    </source>
</evidence>
<evidence type="ECO:0000256" key="3">
    <source>
        <dbReference type="PROSITE-ProRule" id="PRU00059"/>
    </source>
</evidence>
<keyword evidence="5" id="KW-0812">Transmembrane</keyword>
<dbReference type="InterPro" id="IPR000859">
    <property type="entry name" value="CUB_dom"/>
</dbReference>
<reference evidence="7" key="1">
    <citation type="submission" date="2022-08" db="UniProtKB">
        <authorList>
            <consortium name="EnsemblMetazoa"/>
        </authorList>
    </citation>
    <scope>IDENTIFICATION</scope>
    <source>
        <strain evidence="7">05x7-T-G4-1.051#20</strain>
    </source>
</reference>
<keyword evidence="8" id="KW-1185">Reference proteome</keyword>
<evidence type="ECO:0000313" key="8">
    <source>
        <dbReference type="Proteomes" id="UP000005408"/>
    </source>
</evidence>
<dbReference type="SUPFAM" id="SSF49854">
    <property type="entry name" value="Spermadhesin, CUB domain"/>
    <property type="match status" value="2"/>
</dbReference>
<feature type="domain" description="CUB" evidence="6">
    <location>
        <begin position="52"/>
        <end position="171"/>
    </location>
</feature>
<evidence type="ECO:0000256" key="2">
    <source>
        <dbReference type="ARBA" id="ARBA00023157"/>
    </source>
</evidence>
<feature type="compositionally biased region" description="Low complexity" evidence="4">
    <location>
        <begin position="369"/>
        <end position="386"/>
    </location>
</feature>
<feature type="domain" description="CUB" evidence="6">
    <location>
        <begin position="179"/>
        <end position="298"/>
    </location>
</feature>
<comment type="caution">
    <text evidence="3">Lacks conserved residue(s) required for the propagation of feature annotation.</text>
</comment>
<protein>
    <recommendedName>
        <fullName evidence="6">CUB domain-containing protein</fullName>
    </recommendedName>
</protein>
<dbReference type="Gene3D" id="2.60.120.290">
    <property type="entry name" value="Spermadhesin, CUB domain"/>
    <property type="match status" value="2"/>
</dbReference>
<keyword evidence="5" id="KW-0472">Membrane</keyword>
<dbReference type="AlphaFoldDB" id="A0A8W8I675"/>
<name>A0A8W8I675_MAGGI</name>
<keyword evidence="5" id="KW-1133">Transmembrane helix</keyword>
<proteinExistence type="predicted"/>
<dbReference type="InterPro" id="IPR035914">
    <property type="entry name" value="Sperma_CUB_dom_sf"/>
</dbReference>
<dbReference type="PANTHER" id="PTHR24251">
    <property type="entry name" value="OVOCHYMASE-RELATED"/>
    <property type="match status" value="1"/>
</dbReference>
<evidence type="ECO:0000256" key="4">
    <source>
        <dbReference type="SAM" id="MobiDB-lite"/>
    </source>
</evidence>
<feature type="region of interest" description="Disordered" evidence="4">
    <location>
        <begin position="354"/>
        <end position="410"/>
    </location>
</feature>
<keyword evidence="2" id="KW-1015">Disulfide bond</keyword>
<dbReference type="Proteomes" id="UP000005408">
    <property type="component" value="Unassembled WGS sequence"/>
</dbReference>